<gene>
    <name evidence="2" type="ORF">TorRG33x02_234160</name>
</gene>
<proteinExistence type="predicted"/>
<keyword evidence="1" id="KW-0472">Membrane</keyword>
<protein>
    <submittedName>
        <fullName evidence="2">Uncharacterized protein</fullName>
    </submittedName>
</protein>
<dbReference type="InParanoid" id="A0A2P5E4E8"/>
<dbReference type="Proteomes" id="UP000237000">
    <property type="component" value="Unassembled WGS sequence"/>
</dbReference>
<evidence type="ECO:0000256" key="1">
    <source>
        <dbReference type="SAM" id="Phobius"/>
    </source>
</evidence>
<dbReference type="EMBL" id="JXTC01000231">
    <property type="protein sequence ID" value="PON80412.1"/>
    <property type="molecule type" value="Genomic_DNA"/>
</dbReference>
<feature type="transmembrane region" description="Helical" evidence="1">
    <location>
        <begin position="6"/>
        <end position="25"/>
    </location>
</feature>
<sequence length="113" mass="13108">MKNTGGWIWGGLMVVVGIAQNWGLLGGGDCRFVAGFLIECHDLVTRSVVLGFNTPTRQQIWCRFALRHFWFWWAARQTFVPVCYSLGSLLEIVHWRLWLAGWLAEQEKARFHE</sequence>
<name>A0A2P5E4E8_TREOI</name>
<keyword evidence="1" id="KW-1133">Transmembrane helix</keyword>
<organism evidence="2 3">
    <name type="scientific">Trema orientale</name>
    <name type="common">Charcoal tree</name>
    <name type="synonym">Celtis orientalis</name>
    <dbReference type="NCBI Taxonomy" id="63057"/>
    <lineage>
        <taxon>Eukaryota</taxon>
        <taxon>Viridiplantae</taxon>
        <taxon>Streptophyta</taxon>
        <taxon>Embryophyta</taxon>
        <taxon>Tracheophyta</taxon>
        <taxon>Spermatophyta</taxon>
        <taxon>Magnoliopsida</taxon>
        <taxon>eudicotyledons</taxon>
        <taxon>Gunneridae</taxon>
        <taxon>Pentapetalae</taxon>
        <taxon>rosids</taxon>
        <taxon>fabids</taxon>
        <taxon>Rosales</taxon>
        <taxon>Cannabaceae</taxon>
        <taxon>Trema</taxon>
    </lineage>
</organism>
<accession>A0A2P5E4E8</accession>
<dbReference type="AlphaFoldDB" id="A0A2P5E4E8"/>
<keyword evidence="3" id="KW-1185">Reference proteome</keyword>
<comment type="caution">
    <text evidence="2">The sequence shown here is derived from an EMBL/GenBank/DDBJ whole genome shotgun (WGS) entry which is preliminary data.</text>
</comment>
<reference evidence="3" key="1">
    <citation type="submission" date="2016-06" db="EMBL/GenBank/DDBJ databases">
        <title>Parallel loss of symbiosis genes in relatives of nitrogen-fixing non-legume Parasponia.</title>
        <authorList>
            <person name="Van Velzen R."/>
            <person name="Holmer R."/>
            <person name="Bu F."/>
            <person name="Rutten L."/>
            <person name="Van Zeijl A."/>
            <person name="Liu W."/>
            <person name="Santuari L."/>
            <person name="Cao Q."/>
            <person name="Sharma T."/>
            <person name="Shen D."/>
            <person name="Roswanjaya Y."/>
            <person name="Wardhani T."/>
            <person name="Kalhor M.S."/>
            <person name="Jansen J."/>
            <person name="Van den Hoogen J."/>
            <person name="Gungor B."/>
            <person name="Hartog M."/>
            <person name="Hontelez J."/>
            <person name="Verver J."/>
            <person name="Yang W.-C."/>
            <person name="Schijlen E."/>
            <person name="Repin R."/>
            <person name="Schilthuizen M."/>
            <person name="Schranz E."/>
            <person name="Heidstra R."/>
            <person name="Miyata K."/>
            <person name="Fedorova E."/>
            <person name="Kohlen W."/>
            <person name="Bisseling T."/>
            <person name="Smit S."/>
            <person name="Geurts R."/>
        </authorList>
    </citation>
    <scope>NUCLEOTIDE SEQUENCE [LARGE SCALE GENOMIC DNA]</scope>
    <source>
        <strain evidence="3">cv. RG33-2</strain>
    </source>
</reference>
<keyword evidence="1" id="KW-0812">Transmembrane</keyword>
<evidence type="ECO:0000313" key="3">
    <source>
        <dbReference type="Proteomes" id="UP000237000"/>
    </source>
</evidence>
<evidence type="ECO:0000313" key="2">
    <source>
        <dbReference type="EMBL" id="PON80412.1"/>
    </source>
</evidence>